<comment type="similarity">
    <text evidence="2">Belongs to the glycosyl hydrolase 81 family.</text>
</comment>
<comment type="caution">
    <text evidence="11">The sequence shown here is derived from an EMBL/GenBank/DDBJ whole genome shotgun (WGS) entry which is preliminary data.</text>
</comment>
<evidence type="ECO:0000256" key="1">
    <source>
        <dbReference type="ARBA" id="ARBA00000382"/>
    </source>
</evidence>
<evidence type="ECO:0000256" key="7">
    <source>
        <dbReference type="ARBA" id="ARBA00023316"/>
    </source>
</evidence>
<dbReference type="InterPro" id="IPR040720">
    <property type="entry name" value="GH81_C"/>
</dbReference>
<dbReference type="PANTHER" id="PTHR31983">
    <property type="entry name" value="ENDO-1,3(4)-BETA-GLUCANASE 1"/>
    <property type="match status" value="1"/>
</dbReference>
<keyword evidence="6" id="KW-0326">Glycosidase</keyword>
<dbReference type="Pfam" id="PF03639">
    <property type="entry name" value="Glyco_hydro_81"/>
    <property type="match status" value="1"/>
</dbReference>
<keyword evidence="5" id="KW-0119">Carbohydrate metabolism</keyword>
<feature type="domain" description="Glycosyl hydrolase family 81 N-terminal" evidence="9">
    <location>
        <begin position="28"/>
        <end position="298"/>
    </location>
</feature>
<comment type="catalytic activity">
    <reaction evidence="1">
        <text>Hydrolysis of (1-&gt;3)-beta-D-glucosidic linkages in (1-&gt;3)-beta-D-glucans.</text>
        <dbReference type="EC" id="3.2.1.39"/>
    </reaction>
</comment>
<dbReference type="InterPro" id="IPR040451">
    <property type="entry name" value="GH81_N"/>
</dbReference>
<dbReference type="GO" id="GO:0052861">
    <property type="term" value="F:endo-1,3(4)-beta-glucanase activity"/>
    <property type="evidence" value="ECO:0007669"/>
    <property type="project" value="InterPro"/>
</dbReference>
<evidence type="ECO:0000256" key="5">
    <source>
        <dbReference type="ARBA" id="ARBA00023277"/>
    </source>
</evidence>
<dbReference type="GO" id="GO:0042973">
    <property type="term" value="F:glucan endo-1,3-beta-D-glucosidase activity"/>
    <property type="evidence" value="ECO:0007669"/>
    <property type="project" value="UniProtKB-EC"/>
</dbReference>
<dbReference type="PANTHER" id="PTHR31983:SF12">
    <property type="entry name" value="GLUCAN ENDO-1,3-BETA-D-GLUCOSIDASE"/>
    <property type="match status" value="1"/>
</dbReference>
<evidence type="ECO:0000256" key="3">
    <source>
        <dbReference type="ARBA" id="ARBA00012780"/>
    </source>
</evidence>
<gene>
    <name evidence="11" type="ORF">QN277_001143</name>
</gene>
<dbReference type="GO" id="GO:0071555">
    <property type="term" value="P:cell wall organization"/>
    <property type="evidence" value="ECO:0007669"/>
    <property type="project" value="UniProtKB-KW"/>
</dbReference>
<dbReference type="AlphaFoldDB" id="A0AAE1N6U1"/>
<keyword evidence="12" id="KW-1185">Reference proteome</keyword>
<evidence type="ECO:0000256" key="4">
    <source>
        <dbReference type="ARBA" id="ARBA00022801"/>
    </source>
</evidence>
<protein>
    <recommendedName>
        <fullName evidence="3">glucan endo-1,3-beta-D-glucosidase</fullName>
        <ecNumber evidence="3">3.2.1.39</ecNumber>
    </recommendedName>
</protein>
<proteinExistence type="inferred from homology"/>
<evidence type="ECO:0000259" key="9">
    <source>
        <dbReference type="Pfam" id="PF03639"/>
    </source>
</evidence>
<dbReference type="GO" id="GO:0000272">
    <property type="term" value="P:polysaccharide catabolic process"/>
    <property type="evidence" value="ECO:0007669"/>
    <property type="project" value="UniProtKB-KW"/>
</dbReference>
<accession>A0AAE1N6U1</accession>
<evidence type="ECO:0000259" key="10">
    <source>
        <dbReference type="Pfam" id="PF17652"/>
    </source>
</evidence>
<organism evidence="11 12">
    <name type="scientific">Acacia crassicarpa</name>
    <name type="common">northern wattle</name>
    <dbReference type="NCBI Taxonomy" id="499986"/>
    <lineage>
        <taxon>Eukaryota</taxon>
        <taxon>Viridiplantae</taxon>
        <taxon>Streptophyta</taxon>
        <taxon>Embryophyta</taxon>
        <taxon>Tracheophyta</taxon>
        <taxon>Spermatophyta</taxon>
        <taxon>Magnoliopsida</taxon>
        <taxon>eudicotyledons</taxon>
        <taxon>Gunneridae</taxon>
        <taxon>Pentapetalae</taxon>
        <taxon>rosids</taxon>
        <taxon>fabids</taxon>
        <taxon>Fabales</taxon>
        <taxon>Fabaceae</taxon>
        <taxon>Caesalpinioideae</taxon>
        <taxon>mimosoid clade</taxon>
        <taxon>Acacieae</taxon>
        <taxon>Acacia</taxon>
    </lineage>
</organism>
<dbReference type="Gene3D" id="2.70.98.30">
    <property type="entry name" value="Golgi alpha-mannosidase II, domain 4"/>
    <property type="match status" value="1"/>
</dbReference>
<dbReference type="PROSITE" id="PS52008">
    <property type="entry name" value="GH81"/>
    <property type="match status" value="1"/>
</dbReference>
<name>A0AAE1N6U1_9FABA</name>
<evidence type="ECO:0000313" key="11">
    <source>
        <dbReference type="EMBL" id="KAK4284289.1"/>
    </source>
</evidence>
<feature type="domain" description="Glycosyl hydrolase family 81 C-terminal" evidence="10">
    <location>
        <begin position="306"/>
        <end position="654"/>
    </location>
</feature>
<dbReference type="InterPro" id="IPR005200">
    <property type="entry name" value="Endo-beta-glucanase"/>
</dbReference>
<dbReference type="EC" id="3.2.1.39" evidence="3"/>
<dbReference type="Pfam" id="PF17652">
    <property type="entry name" value="Glyco_hydro81C"/>
    <property type="match status" value="1"/>
</dbReference>
<evidence type="ECO:0000313" key="12">
    <source>
        <dbReference type="Proteomes" id="UP001293593"/>
    </source>
</evidence>
<dbReference type="Proteomes" id="UP001293593">
    <property type="component" value="Unassembled WGS sequence"/>
</dbReference>
<evidence type="ECO:0000256" key="2">
    <source>
        <dbReference type="ARBA" id="ARBA00010730"/>
    </source>
</evidence>
<evidence type="ECO:0000256" key="8">
    <source>
        <dbReference type="ARBA" id="ARBA00023326"/>
    </source>
</evidence>
<keyword evidence="7" id="KW-0961">Cell wall biogenesis/degradation</keyword>
<keyword evidence="4" id="KW-0378">Hydrolase</keyword>
<dbReference type="EMBL" id="JAWXYG010000001">
    <property type="protein sequence ID" value="KAK4284289.1"/>
    <property type="molecule type" value="Genomic_DNA"/>
</dbReference>
<sequence>MASPFLFPLTQSTVMPDPSSFFSPDLLSSPLPTNSFFQNFVLNNGDQHEYFHPYLVKSANSSLSLSYPLMFFSSALLYQVFVPDLTISSKSSSSNKSHAVSSFSDLSVTLELPSSNLRFFLVKGSPFITTEVTRRTSVSLSTVHRILSLSSSDSLTKHTIRLDNNQTWFIYASSPVHLRRTSSSEITSDDGFSGIIRIAALPDLENPNSEETLDRFSSCYPVSGDAALKKPYRVGYEFQKKGSGDLLMLAHPLHLKLLSKTESDCTILQDFKYRSIDGDLVGVVGASWVMKINPIPISWHSTKGIKPDSYKEIISALIKDVKGLNSSIITTNSSYFFGKHVARAARLALIAEEVSYPQVIPKIKNFLKQSIEPWLYGTFKVNGFLYEKEWKGLVTKQGSTTTTADFGFGIYNDHHFHLGYFIYGIAVLAKIDPDWGQKHKPQAYSLVEDYTNLGVKSTSNPYYTRIRCFDLYSLHSWAAGLTEYEHGRNQESSSEAINAYYSAALMGLAYKDSDLMERCSTLTALEILAAQTWWHVRESNKMYGEEFVKENRLVGILWSNKRDSILWWASADCRSCRLLIQVLPLTPITEVLFSDVGYVKELVEWTEVEQNASETSTGFTYALEGIYDKHNALRKIRKLSNFDDGNSLTNLLWWVYSRGNKNTYKY</sequence>
<keyword evidence="8" id="KW-0624">Polysaccharide degradation</keyword>
<reference evidence="11" key="1">
    <citation type="submission" date="2023-10" db="EMBL/GenBank/DDBJ databases">
        <title>Chromosome-level genome of the transformable northern wattle, Acacia crassicarpa.</title>
        <authorList>
            <person name="Massaro I."/>
            <person name="Sinha N.R."/>
            <person name="Poethig S."/>
            <person name="Leichty A.R."/>
        </authorList>
    </citation>
    <scope>NUCLEOTIDE SEQUENCE</scope>
    <source>
        <strain evidence="11">Acra3RX</strain>
        <tissue evidence="11">Leaf</tissue>
    </source>
</reference>
<evidence type="ECO:0000256" key="6">
    <source>
        <dbReference type="ARBA" id="ARBA00023295"/>
    </source>
</evidence>